<dbReference type="InterPro" id="IPR011989">
    <property type="entry name" value="ARM-like"/>
</dbReference>
<dbReference type="Pfam" id="PF13646">
    <property type="entry name" value="HEAT_2"/>
    <property type="match status" value="1"/>
</dbReference>
<gene>
    <name evidence="2" type="ORF">D1970_12440</name>
</gene>
<dbReference type="SUPFAM" id="SSF48371">
    <property type="entry name" value="ARM repeat"/>
    <property type="match status" value="1"/>
</dbReference>
<protein>
    <submittedName>
        <fullName evidence="2">HEAT repeat domain-containing protein</fullName>
    </submittedName>
</protein>
<proteinExistence type="predicted"/>
<dbReference type="RefSeq" id="WP_119113189.1">
    <property type="nucleotide sequence ID" value="NZ_CBCSEO010000001.1"/>
</dbReference>
<keyword evidence="1" id="KW-1133">Transmembrane helix</keyword>
<dbReference type="OrthoDB" id="2112914at2"/>
<sequence>MVGNEIVFLGGLAAFLLSVLLLLLLYLVVRKAVENRRRARIEKYKGSIEPILFQYVMDGNLPNGLDLKTNDGRAASEELLVHYSGILEGEEEKANISSFAELYLASHYREKLRDRKWSQRLNALYHIEDFHLSGLEDDILEYLRRRKLTRDEQVQCLNILASLQYADLSELLMTHYSNFSCLEYRNMFSRLDQSLFAKFVENFLVFPNEVQLAILDIISFRKEISYLGFCENIFEASRGEARLRALKAVASIGYVSSSENYLPLLQSADWQERMLAARLIGILQEQKGLNQLTDLLHDRVWWVRSQAGQSIMMFREGASVLSRVMEETDDAFARDMAWECLNRRLFNYG</sequence>
<organism evidence="2 3">
    <name type="scientific">Mesobacillus zeae</name>
    <dbReference type="NCBI Taxonomy" id="1917180"/>
    <lineage>
        <taxon>Bacteria</taxon>
        <taxon>Bacillati</taxon>
        <taxon>Bacillota</taxon>
        <taxon>Bacilli</taxon>
        <taxon>Bacillales</taxon>
        <taxon>Bacillaceae</taxon>
        <taxon>Mesobacillus</taxon>
    </lineage>
</organism>
<dbReference type="Proteomes" id="UP000265816">
    <property type="component" value="Unassembled WGS sequence"/>
</dbReference>
<reference evidence="2 3" key="1">
    <citation type="submission" date="2018-08" db="EMBL/GenBank/DDBJ databases">
        <title>Bacillus jemisoniae sp. nov., Bacillus chryseoplanitiae sp. nov., Bacillus resnikiae sp. nov., and Bacillus frankliniae sp. nov., isolated from Viking spacecraft and associated surfaces.</title>
        <authorList>
            <person name="Seuylemezian A."/>
            <person name="Vaishampayan P."/>
        </authorList>
    </citation>
    <scope>NUCLEOTIDE SEQUENCE [LARGE SCALE GENOMIC DNA]</scope>
    <source>
        <strain evidence="2 3">JJ-247</strain>
    </source>
</reference>
<dbReference type="AlphaFoldDB" id="A0A398B450"/>
<keyword evidence="3" id="KW-1185">Reference proteome</keyword>
<dbReference type="EMBL" id="QWVT01000019">
    <property type="protein sequence ID" value="RID84685.1"/>
    <property type="molecule type" value="Genomic_DNA"/>
</dbReference>
<name>A0A398B450_9BACI</name>
<accession>A0A398B450</accession>
<keyword evidence="1" id="KW-0472">Membrane</keyword>
<comment type="caution">
    <text evidence="2">The sequence shown here is derived from an EMBL/GenBank/DDBJ whole genome shotgun (WGS) entry which is preliminary data.</text>
</comment>
<evidence type="ECO:0000313" key="3">
    <source>
        <dbReference type="Proteomes" id="UP000265816"/>
    </source>
</evidence>
<feature type="transmembrane region" description="Helical" evidence="1">
    <location>
        <begin position="6"/>
        <end position="29"/>
    </location>
</feature>
<dbReference type="Gene3D" id="1.25.10.10">
    <property type="entry name" value="Leucine-rich Repeat Variant"/>
    <property type="match status" value="1"/>
</dbReference>
<keyword evidence="1" id="KW-0812">Transmembrane</keyword>
<evidence type="ECO:0000313" key="2">
    <source>
        <dbReference type="EMBL" id="RID84685.1"/>
    </source>
</evidence>
<dbReference type="InterPro" id="IPR016024">
    <property type="entry name" value="ARM-type_fold"/>
</dbReference>
<evidence type="ECO:0000256" key="1">
    <source>
        <dbReference type="SAM" id="Phobius"/>
    </source>
</evidence>